<dbReference type="SUPFAM" id="SSF48403">
    <property type="entry name" value="Ankyrin repeat"/>
    <property type="match status" value="1"/>
</dbReference>
<feature type="compositionally biased region" description="Basic and acidic residues" evidence="4">
    <location>
        <begin position="98"/>
        <end position="110"/>
    </location>
</feature>
<dbReference type="EMBL" id="ML994513">
    <property type="protein sequence ID" value="KAF2196029.1"/>
    <property type="molecule type" value="Genomic_DNA"/>
</dbReference>
<feature type="compositionally biased region" description="Basic and acidic residues" evidence="4">
    <location>
        <begin position="841"/>
        <end position="865"/>
    </location>
</feature>
<gene>
    <name evidence="7" type="ORF">GQ43DRAFT_281528</name>
</gene>
<feature type="compositionally biased region" description="Polar residues" evidence="4">
    <location>
        <begin position="111"/>
        <end position="120"/>
    </location>
</feature>
<dbReference type="Gene3D" id="1.25.40.20">
    <property type="entry name" value="Ankyrin repeat-containing domain"/>
    <property type="match status" value="2"/>
</dbReference>
<dbReference type="OrthoDB" id="194358at2759"/>
<dbReference type="PROSITE" id="PS50088">
    <property type="entry name" value="ANK_REPEAT"/>
    <property type="match status" value="2"/>
</dbReference>
<dbReference type="PANTHER" id="PTHR24198:SF165">
    <property type="entry name" value="ANKYRIN REPEAT-CONTAINING PROTEIN-RELATED"/>
    <property type="match status" value="1"/>
</dbReference>
<evidence type="ECO:0000313" key="8">
    <source>
        <dbReference type="Proteomes" id="UP000799536"/>
    </source>
</evidence>
<evidence type="ECO:0008006" key="9">
    <source>
        <dbReference type="Google" id="ProtNLM"/>
    </source>
</evidence>
<feature type="region of interest" description="Disordered" evidence="4">
    <location>
        <begin position="614"/>
        <end position="735"/>
    </location>
</feature>
<feature type="compositionally biased region" description="Low complexity" evidence="4">
    <location>
        <begin position="188"/>
        <end position="207"/>
    </location>
</feature>
<dbReference type="Pfam" id="PF24521">
    <property type="entry name" value="Ank_KRIT1"/>
    <property type="match status" value="1"/>
</dbReference>
<dbReference type="Proteomes" id="UP000799536">
    <property type="component" value="Unassembled WGS sequence"/>
</dbReference>
<protein>
    <recommendedName>
        <fullName evidence="9">Ankyrin repeat protein</fullName>
    </recommendedName>
</protein>
<dbReference type="PROSITE" id="PS50297">
    <property type="entry name" value="ANK_REP_REGION"/>
    <property type="match status" value="2"/>
</dbReference>
<feature type="compositionally biased region" description="Basic and acidic residues" evidence="4">
    <location>
        <begin position="775"/>
        <end position="797"/>
    </location>
</feature>
<evidence type="ECO:0000259" key="6">
    <source>
        <dbReference type="Pfam" id="PF24521"/>
    </source>
</evidence>
<keyword evidence="2 3" id="KW-0040">ANK repeat</keyword>
<feature type="compositionally biased region" description="Basic and acidic residues" evidence="4">
    <location>
        <begin position="222"/>
        <end position="246"/>
    </location>
</feature>
<evidence type="ECO:0000256" key="1">
    <source>
        <dbReference type="ARBA" id="ARBA00022737"/>
    </source>
</evidence>
<feature type="compositionally biased region" description="Basic and acidic residues" evidence="4">
    <location>
        <begin position="824"/>
        <end position="834"/>
    </location>
</feature>
<name>A0A9P4MKK2_9PLEO</name>
<feature type="compositionally biased region" description="Low complexity" evidence="4">
    <location>
        <begin position="282"/>
        <end position="298"/>
    </location>
</feature>
<feature type="domain" description="KRIT1 ARM-repeats" evidence="6">
    <location>
        <begin position="488"/>
        <end position="620"/>
    </location>
</feature>
<evidence type="ECO:0000256" key="4">
    <source>
        <dbReference type="SAM" id="MobiDB-lite"/>
    </source>
</evidence>
<dbReference type="PANTHER" id="PTHR24198">
    <property type="entry name" value="ANKYRIN REPEAT AND PROTEIN KINASE DOMAIN-CONTAINING PROTEIN"/>
    <property type="match status" value="1"/>
</dbReference>
<accession>A0A9P4MKK2</accession>
<dbReference type="InterPro" id="IPR056015">
    <property type="entry name" value="DUF7593"/>
</dbReference>
<feature type="domain" description="DUF7593" evidence="5">
    <location>
        <begin position="911"/>
        <end position="1071"/>
    </location>
</feature>
<feature type="repeat" description="ANK" evidence="3">
    <location>
        <begin position="370"/>
        <end position="402"/>
    </location>
</feature>
<feature type="region of interest" description="Disordered" evidence="4">
    <location>
        <begin position="1"/>
        <end position="335"/>
    </location>
</feature>
<evidence type="ECO:0000256" key="3">
    <source>
        <dbReference type="PROSITE-ProRule" id="PRU00023"/>
    </source>
</evidence>
<evidence type="ECO:0000259" key="5">
    <source>
        <dbReference type="Pfam" id="PF24513"/>
    </source>
</evidence>
<dbReference type="Pfam" id="PF12796">
    <property type="entry name" value="Ank_2"/>
    <property type="match status" value="1"/>
</dbReference>
<feature type="region of interest" description="Disordered" evidence="4">
    <location>
        <begin position="466"/>
        <end position="486"/>
    </location>
</feature>
<dbReference type="InterPro" id="IPR036770">
    <property type="entry name" value="Ankyrin_rpt-contain_sf"/>
</dbReference>
<dbReference type="AlphaFoldDB" id="A0A9P4MKK2"/>
<feature type="repeat" description="ANK" evidence="3">
    <location>
        <begin position="403"/>
        <end position="427"/>
    </location>
</feature>
<reference evidence="7" key="1">
    <citation type="journal article" date="2020" name="Stud. Mycol.">
        <title>101 Dothideomycetes genomes: a test case for predicting lifestyles and emergence of pathogens.</title>
        <authorList>
            <person name="Haridas S."/>
            <person name="Albert R."/>
            <person name="Binder M."/>
            <person name="Bloem J."/>
            <person name="Labutti K."/>
            <person name="Salamov A."/>
            <person name="Andreopoulos B."/>
            <person name="Baker S."/>
            <person name="Barry K."/>
            <person name="Bills G."/>
            <person name="Bluhm B."/>
            <person name="Cannon C."/>
            <person name="Castanera R."/>
            <person name="Culley D."/>
            <person name="Daum C."/>
            <person name="Ezra D."/>
            <person name="Gonzalez J."/>
            <person name="Henrissat B."/>
            <person name="Kuo A."/>
            <person name="Liang C."/>
            <person name="Lipzen A."/>
            <person name="Lutzoni F."/>
            <person name="Magnuson J."/>
            <person name="Mondo S."/>
            <person name="Nolan M."/>
            <person name="Ohm R."/>
            <person name="Pangilinan J."/>
            <person name="Park H.-J."/>
            <person name="Ramirez L."/>
            <person name="Alfaro M."/>
            <person name="Sun H."/>
            <person name="Tritt A."/>
            <person name="Yoshinaga Y."/>
            <person name="Zwiers L.-H."/>
            <person name="Turgeon B."/>
            <person name="Goodwin S."/>
            <person name="Spatafora J."/>
            <person name="Crous P."/>
            <person name="Grigoriev I."/>
        </authorList>
    </citation>
    <scope>NUCLEOTIDE SEQUENCE</scope>
    <source>
        <strain evidence="7">ATCC 74209</strain>
    </source>
</reference>
<dbReference type="InterPro" id="IPR056485">
    <property type="entry name" value="ARM_KRIT1"/>
</dbReference>
<proteinExistence type="predicted"/>
<organism evidence="7 8">
    <name type="scientific">Delitschia confertaspora ATCC 74209</name>
    <dbReference type="NCBI Taxonomy" id="1513339"/>
    <lineage>
        <taxon>Eukaryota</taxon>
        <taxon>Fungi</taxon>
        <taxon>Dikarya</taxon>
        <taxon>Ascomycota</taxon>
        <taxon>Pezizomycotina</taxon>
        <taxon>Dothideomycetes</taxon>
        <taxon>Pleosporomycetidae</taxon>
        <taxon>Pleosporales</taxon>
        <taxon>Delitschiaceae</taxon>
        <taxon>Delitschia</taxon>
    </lineage>
</organism>
<dbReference type="InterPro" id="IPR002110">
    <property type="entry name" value="Ankyrin_rpt"/>
</dbReference>
<feature type="compositionally biased region" description="Pro residues" evidence="4">
    <location>
        <begin position="30"/>
        <end position="44"/>
    </location>
</feature>
<comment type="caution">
    <text evidence="7">The sequence shown here is derived from an EMBL/GenBank/DDBJ whole genome shotgun (WGS) entry which is preliminary data.</text>
</comment>
<feature type="compositionally biased region" description="Basic and acidic residues" evidence="4">
    <location>
        <begin position="675"/>
        <end position="684"/>
    </location>
</feature>
<feature type="region of interest" description="Disordered" evidence="4">
    <location>
        <begin position="758"/>
        <end position="865"/>
    </location>
</feature>
<evidence type="ECO:0000256" key="2">
    <source>
        <dbReference type="ARBA" id="ARBA00023043"/>
    </source>
</evidence>
<evidence type="ECO:0000313" key="7">
    <source>
        <dbReference type="EMBL" id="KAF2196029.1"/>
    </source>
</evidence>
<dbReference type="Pfam" id="PF24513">
    <property type="entry name" value="DUF7593"/>
    <property type="match status" value="1"/>
</dbReference>
<dbReference type="SMART" id="SM00248">
    <property type="entry name" value="ANK"/>
    <property type="match status" value="3"/>
</dbReference>
<keyword evidence="1" id="KW-0677">Repeat</keyword>
<keyword evidence="8" id="KW-1185">Reference proteome</keyword>
<feature type="compositionally biased region" description="Polar residues" evidence="4">
    <location>
        <begin position="158"/>
        <end position="169"/>
    </location>
</feature>
<sequence>MTSNGDSFHKASLIPNSQHLDDFRRHHGPVLPPQRIPSPQPPAKSSPIPSDTDALPSKDTLTSYDPLENGIHVHDDAQNESEAETVVLDDAPKGQGAADKEVIKTERNDNDAVNSLPTTDNRPKIPPSGVNGQRKASWDESARVNGAKNGTDRDVKSVPNSPSSRTTSRQVRDTSLAESATSPPPPTTATTTSPSHPTAVTTTAATSRGRSSSIVESRKRKLREDSKAIEPPRQKPRTDSLGRDTRNQPTSPATPGLARAHKRSQSTQSAVAQARRRREVPSLSLQNRSDSSSESSYSPRPGQTPGFPPHTRVRRSSNRAQTSPARTMPKKTVDRFGATRIARESEKGDLAAVQVAYAAAPHEIDQVDFAGISPLQKASLHGFVDVVEFLIDKGCRTDCASDERDTPLIDAVENGHLEVVKVLLDKGKVNPHHQNLKGQRAIDVLNSDCDNMEEIEKQLREAMLREANTSTTEESSVPEPNPAKPAPRLLYNEYNIETLVEKCADGDLSAVGELLHSNIKPNIACGVAAARAGHYDILSILLASGLKADPDPSKHRDTPMTVAIGRGHLKIVNLLLEQDNFDPTRRDHKGRTYYEIAEERHGPKWEQERDLLRKTYDDHQTRRSPRRSRKDAPSPLNIRNKTKSASARERSSSPPRGHARSSTAASAKPRGRLISGREKANQRDAKRRRRVVDDSSESDQDVRAPKKSRSRSTSLEEEYVPTRKSQPRSAKDAAGSYVIPVAPADDSDIENHHRLAKKFVKQTINTKPTAEADSPDERKPSAKIKTDPRQTSRDRPLNDASSDEYMMKHNSTTNAPVKASTPDSVRERCFEADKQAAAARRKAEKEEARKREEEQAARKAAEEEEARQKAVAAEKAKLVAEEQERTRLAEEAEAKRLAEEEVAKQVARRQRLSKLPLALRLACERGKNRPLFFRRDDKGEQYGIKLQFLPLFYANLKDIEPDCPPDLAKERYILSFQAVGILGLPELDLAHCGAPYDSWLRKPVTRKHIEAVAKIYDIAALAQDEKFPLQSQLKFNWKDIQAQIRLTRQQVLDMEGVYWIQAIRLQEAVEQDAELQPLLEWIADDRKATRIFPDLSDPFYSFMDQLIGKRDGGKGGSGDTIMKDG</sequence>